<sequence length="385" mass="43266">MASIPFDILCEIFSEVNNPILVASVSRTWRELALYTPGLWSQLTISFCKRHPQNLLELYLERSRDQPLYIDFYCDKVPRTCLSSVLQTIASTAPRVKRLTIYLSSGSFVQLPDIRSYFPKLSSLEVKYYNQPSKSTMFPTIASLTYGFLLTLVPKLSVPWAGIDSLSLSTPDIRAWLLKPIFSLVSPSLTSLSCQFTRQIHIPPPQAPMSLPCLKDLQTNHPFVLELITPQNLSSLQVAIGEYTYEKGTNESHLAASLYSFLRRGAGDTITSFHLTSPQPLSSDMYSALTLLKAVTTLTFSLDPVLPGPLADFLCDPNCMPHLESLHLSVPSAQIEFVSMLGRVLNVRGSKLGKVYLHYAKDVCFPPDVCKLRKEHRNIELWFAW</sequence>
<name>A0A2A9NNE8_9AGAR</name>
<reference evidence="1 2" key="1">
    <citation type="submission" date="2014-02" db="EMBL/GenBank/DDBJ databases">
        <title>Transposable element dynamics among asymbiotic and ectomycorrhizal Amanita fungi.</title>
        <authorList>
            <consortium name="DOE Joint Genome Institute"/>
            <person name="Hess J."/>
            <person name="Skrede I."/>
            <person name="Wolfe B."/>
            <person name="LaButti K."/>
            <person name="Ohm R.A."/>
            <person name="Grigoriev I.V."/>
            <person name="Pringle A."/>
        </authorList>
    </citation>
    <scope>NUCLEOTIDE SEQUENCE [LARGE SCALE GENOMIC DNA]</scope>
    <source>
        <strain evidence="1 2">SKay4041</strain>
    </source>
</reference>
<dbReference type="InterPro" id="IPR036047">
    <property type="entry name" value="F-box-like_dom_sf"/>
</dbReference>
<dbReference type="AlphaFoldDB" id="A0A2A9NNE8"/>
<dbReference type="Proteomes" id="UP000242287">
    <property type="component" value="Unassembled WGS sequence"/>
</dbReference>
<evidence type="ECO:0000313" key="1">
    <source>
        <dbReference type="EMBL" id="PFH49851.1"/>
    </source>
</evidence>
<protein>
    <submittedName>
        <fullName evidence="1">Uncharacterized protein</fullName>
    </submittedName>
</protein>
<organism evidence="1 2">
    <name type="scientific">Amanita thiersii Skay4041</name>
    <dbReference type="NCBI Taxonomy" id="703135"/>
    <lineage>
        <taxon>Eukaryota</taxon>
        <taxon>Fungi</taxon>
        <taxon>Dikarya</taxon>
        <taxon>Basidiomycota</taxon>
        <taxon>Agaricomycotina</taxon>
        <taxon>Agaricomycetes</taxon>
        <taxon>Agaricomycetidae</taxon>
        <taxon>Agaricales</taxon>
        <taxon>Pluteineae</taxon>
        <taxon>Amanitaceae</taxon>
        <taxon>Amanita</taxon>
    </lineage>
</organism>
<dbReference type="EMBL" id="KZ302018">
    <property type="protein sequence ID" value="PFH49851.1"/>
    <property type="molecule type" value="Genomic_DNA"/>
</dbReference>
<proteinExistence type="predicted"/>
<dbReference type="OrthoDB" id="3054765at2759"/>
<dbReference type="SUPFAM" id="SSF81383">
    <property type="entry name" value="F-box domain"/>
    <property type="match status" value="1"/>
</dbReference>
<accession>A0A2A9NNE8</accession>
<evidence type="ECO:0000313" key="2">
    <source>
        <dbReference type="Proteomes" id="UP000242287"/>
    </source>
</evidence>
<dbReference type="Gene3D" id="3.80.10.10">
    <property type="entry name" value="Ribonuclease Inhibitor"/>
    <property type="match status" value="1"/>
</dbReference>
<keyword evidence="2" id="KW-1185">Reference proteome</keyword>
<dbReference type="InterPro" id="IPR032675">
    <property type="entry name" value="LRR_dom_sf"/>
</dbReference>
<gene>
    <name evidence="1" type="ORF">AMATHDRAFT_48386</name>
</gene>